<proteinExistence type="predicted"/>
<organism evidence="3 4">
    <name type="scientific">Actinomyces oris</name>
    <dbReference type="NCBI Taxonomy" id="544580"/>
    <lineage>
        <taxon>Bacteria</taxon>
        <taxon>Bacillati</taxon>
        <taxon>Actinomycetota</taxon>
        <taxon>Actinomycetes</taxon>
        <taxon>Actinomycetales</taxon>
        <taxon>Actinomycetaceae</taxon>
        <taxon>Actinomyces</taxon>
    </lineage>
</organism>
<protein>
    <submittedName>
        <fullName evidence="3">Oxidoreductase</fullName>
    </submittedName>
</protein>
<dbReference type="InterPro" id="IPR051317">
    <property type="entry name" value="Gfo/Idh/MocA_oxidoreduct"/>
</dbReference>
<dbReference type="RefSeq" id="WP_075250026.1">
    <property type="nucleotide sequence ID" value="NZ_MSGO01000046.1"/>
</dbReference>
<evidence type="ECO:0000259" key="1">
    <source>
        <dbReference type="Pfam" id="PF01408"/>
    </source>
</evidence>
<dbReference type="InterPro" id="IPR036291">
    <property type="entry name" value="NAD(P)-bd_dom_sf"/>
</dbReference>
<dbReference type="AlphaFoldDB" id="A0A1Q8HYU7"/>
<dbReference type="Pfam" id="PF22725">
    <property type="entry name" value="GFO_IDH_MocA_C3"/>
    <property type="match status" value="1"/>
</dbReference>
<dbReference type="GO" id="GO:0000166">
    <property type="term" value="F:nucleotide binding"/>
    <property type="evidence" value="ECO:0007669"/>
    <property type="project" value="InterPro"/>
</dbReference>
<evidence type="ECO:0000313" key="4">
    <source>
        <dbReference type="Proteomes" id="UP000185736"/>
    </source>
</evidence>
<evidence type="ECO:0000313" key="3">
    <source>
        <dbReference type="EMBL" id="OLL14030.1"/>
    </source>
</evidence>
<evidence type="ECO:0000259" key="2">
    <source>
        <dbReference type="Pfam" id="PF22725"/>
    </source>
</evidence>
<dbReference type="PANTHER" id="PTHR43708:SF8">
    <property type="entry name" value="OXIDOREDUCTASE"/>
    <property type="match status" value="1"/>
</dbReference>
<dbReference type="Gene3D" id="3.40.50.720">
    <property type="entry name" value="NAD(P)-binding Rossmann-like Domain"/>
    <property type="match status" value="1"/>
</dbReference>
<dbReference type="InterPro" id="IPR000683">
    <property type="entry name" value="Gfo/Idh/MocA-like_OxRdtase_N"/>
</dbReference>
<gene>
    <name evidence="3" type="ORF">BKH32_10700</name>
</gene>
<dbReference type="EMBL" id="MSGO01000046">
    <property type="protein sequence ID" value="OLL14030.1"/>
    <property type="molecule type" value="Genomic_DNA"/>
</dbReference>
<accession>A0A1Q8HYU7</accession>
<dbReference type="Proteomes" id="UP000185736">
    <property type="component" value="Unassembled WGS sequence"/>
</dbReference>
<dbReference type="SUPFAM" id="SSF55347">
    <property type="entry name" value="Glyceraldehyde-3-phosphate dehydrogenase-like, C-terminal domain"/>
    <property type="match status" value="1"/>
</dbReference>
<dbReference type="SUPFAM" id="SSF51735">
    <property type="entry name" value="NAD(P)-binding Rossmann-fold domains"/>
    <property type="match status" value="1"/>
</dbReference>
<sequence>MLEASRELRVGVVGIGARCYLAALADSSPVPARLVAAADTAPDAVERAQRLLPEGVAVVADHRDLLGHGLDAVVLTTPDDTHEELARFFLQAGIPVYLEKPLAITIEAADRILEVARRTGTRLYVGHNMRHMEVVRLLKSIIDSGRIGEVKAIWCRHFVGNGGDYYFRDWHAERRHVTGLLLQKAAHDIDVMSWLADSAPARVVGMGGLMVYGEAERRPAGTSAGSVMQDWFSLEHWPADEVVGLNPVIDVEDHSMLMMTMRNGVMTSYQQCHFTPDYWRSYTVIGTRGRAENLGDGAGDVVKVWTKRTEHYAERATQEYVIAEEGTGHDSADQLAIDEFLRFVRDGGATEVSPISARDAVAAGVLATRSLRSGSVPFDVPELDAELAAYFHRGQQNSHSPTESS</sequence>
<dbReference type="Pfam" id="PF01408">
    <property type="entry name" value="GFO_IDH_MocA"/>
    <property type="match status" value="1"/>
</dbReference>
<dbReference type="Gene3D" id="3.30.360.10">
    <property type="entry name" value="Dihydrodipicolinate Reductase, domain 2"/>
    <property type="match status" value="1"/>
</dbReference>
<feature type="domain" description="GFO/IDH/MocA-like oxidoreductase" evidence="2">
    <location>
        <begin position="136"/>
        <end position="291"/>
    </location>
</feature>
<dbReference type="InterPro" id="IPR055170">
    <property type="entry name" value="GFO_IDH_MocA-like_dom"/>
</dbReference>
<reference evidence="3 4" key="1">
    <citation type="submission" date="2016-12" db="EMBL/GenBank/DDBJ databases">
        <title>Genomic comparison of strains in the 'Actinomyces naeslundii' group.</title>
        <authorList>
            <person name="Mughal S.R."/>
            <person name="Do T."/>
            <person name="Gilbert S.C."/>
            <person name="Witherden E.A."/>
            <person name="Didelot X."/>
            <person name="Beighton D."/>
        </authorList>
    </citation>
    <scope>NUCLEOTIDE SEQUENCE [LARGE SCALE GENOMIC DNA]</scope>
    <source>
        <strain evidence="3 4">S64C</strain>
    </source>
</reference>
<name>A0A1Q8HYU7_9ACTO</name>
<dbReference type="PANTHER" id="PTHR43708">
    <property type="entry name" value="CONSERVED EXPRESSED OXIDOREDUCTASE (EUROFUNG)"/>
    <property type="match status" value="1"/>
</dbReference>
<feature type="domain" description="Gfo/Idh/MocA-like oxidoreductase N-terminal" evidence="1">
    <location>
        <begin position="8"/>
        <end position="127"/>
    </location>
</feature>
<comment type="caution">
    <text evidence="3">The sequence shown here is derived from an EMBL/GenBank/DDBJ whole genome shotgun (WGS) entry which is preliminary data.</text>
</comment>